<keyword evidence="1" id="KW-0238">DNA-binding</keyword>
<evidence type="ECO:0000256" key="1">
    <source>
        <dbReference type="ARBA" id="ARBA00023125"/>
    </source>
</evidence>
<dbReference type="InterPro" id="IPR036271">
    <property type="entry name" value="Tet_transcr_reg_TetR-rel_C_sf"/>
</dbReference>
<dbReference type="Proteomes" id="UP000182987">
    <property type="component" value="Chromosome"/>
</dbReference>
<dbReference type="Pfam" id="PF00440">
    <property type="entry name" value="TetR_N"/>
    <property type="match status" value="1"/>
</dbReference>
<dbReference type="InterPro" id="IPR001647">
    <property type="entry name" value="HTH_TetR"/>
</dbReference>
<dbReference type="PANTHER" id="PTHR30055:SF222">
    <property type="entry name" value="REGULATORY PROTEIN"/>
    <property type="match status" value="1"/>
</dbReference>
<dbReference type="SUPFAM" id="SSF46689">
    <property type="entry name" value="Homeodomain-like"/>
    <property type="match status" value="1"/>
</dbReference>
<dbReference type="OrthoDB" id="63332at2"/>
<dbReference type="EMBL" id="CP017480">
    <property type="protein sequence ID" value="APG05310.1"/>
    <property type="molecule type" value="Genomic_DNA"/>
</dbReference>
<dbReference type="InterPro" id="IPR050109">
    <property type="entry name" value="HTH-type_TetR-like_transc_reg"/>
</dbReference>
<evidence type="ECO:0000313" key="2">
    <source>
        <dbReference type="EMBL" id="APG05310.1"/>
    </source>
</evidence>
<dbReference type="PANTHER" id="PTHR30055">
    <property type="entry name" value="HTH-TYPE TRANSCRIPTIONAL REGULATOR RUTR"/>
    <property type="match status" value="1"/>
</dbReference>
<dbReference type="PROSITE" id="PS50977">
    <property type="entry name" value="HTH_TETR_2"/>
    <property type="match status" value="1"/>
</dbReference>
<dbReference type="InterPro" id="IPR009057">
    <property type="entry name" value="Homeodomain-like_sf"/>
</dbReference>
<protein>
    <submittedName>
        <fullName evidence="2">TetR family transcriptional regulator</fullName>
    </submittedName>
</protein>
<accession>A0A0G9HE51</accession>
<dbReference type="AlphaFoldDB" id="A0A0G9HE51"/>
<dbReference type="KEGG" id="lrz:BJI69_16320"/>
<dbReference type="Gene3D" id="1.10.357.10">
    <property type="entry name" value="Tetracycline Repressor, domain 2"/>
    <property type="match status" value="1"/>
</dbReference>
<evidence type="ECO:0000313" key="3">
    <source>
        <dbReference type="Proteomes" id="UP000182987"/>
    </source>
</evidence>
<dbReference type="GO" id="GO:0003677">
    <property type="term" value="F:DNA binding"/>
    <property type="evidence" value="ECO:0007669"/>
    <property type="project" value="UniProtKB-UniRule"/>
</dbReference>
<dbReference type="PRINTS" id="PR00455">
    <property type="entry name" value="HTHTETR"/>
</dbReference>
<dbReference type="PATRIC" id="fig|1440763.5.peg.606"/>
<keyword evidence="3" id="KW-1185">Reference proteome</keyword>
<dbReference type="STRING" id="1440763.BJI69_16320"/>
<proteinExistence type="predicted"/>
<dbReference type="SUPFAM" id="SSF48498">
    <property type="entry name" value="Tetracyclin repressor-like, C-terminal domain"/>
    <property type="match status" value="1"/>
</dbReference>
<dbReference type="RefSeq" id="WP_046966564.1">
    <property type="nucleotide sequence ID" value="NZ_CP017480.1"/>
</dbReference>
<reference evidence="3" key="1">
    <citation type="submission" date="2016-09" db="EMBL/GenBank/DDBJ databases">
        <authorList>
            <person name="Lysoe E."/>
        </authorList>
    </citation>
    <scope>NUCLEOTIDE SEQUENCE [LARGE SCALE GENOMIC DNA]</scope>
    <source>
        <strain evidence="3">LJ96T</strain>
    </source>
</reference>
<name>A0A0G9HE51_9GAMM</name>
<gene>
    <name evidence="2" type="ORF">BJI69_16320</name>
</gene>
<sequence length="191" mass="20693">MARLKSEEKRNAILAAAAQGVAERGVGAPTSLIAKLAGVAEGSIFTYFADKDLLLNALYLSAKSSLRETMYEGYPSRAPIEERFEHVWNRYLDWGMAEPALRIAMAQLTVSERITADTRAEGERVFGDIAGLFNEGMASGALRQGQPIGFMAGIITAVAETTMHFMAQNPAQAADYRRAGFEAIWRAIGSG</sequence>
<organism evidence="2 3">
    <name type="scientific">Luteibacter rhizovicinus DSM 16549</name>
    <dbReference type="NCBI Taxonomy" id="1440763"/>
    <lineage>
        <taxon>Bacteria</taxon>
        <taxon>Pseudomonadati</taxon>
        <taxon>Pseudomonadota</taxon>
        <taxon>Gammaproteobacteria</taxon>
        <taxon>Lysobacterales</taxon>
        <taxon>Rhodanobacteraceae</taxon>
        <taxon>Luteibacter</taxon>
    </lineage>
</organism>